<comment type="subcellular location">
    <subcellularLocation>
        <location evidence="1">Nucleus</location>
    </subcellularLocation>
</comment>
<keyword evidence="7" id="KW-0539">Nucleus</keyword>
<evidence type="ECO:0000313" key="11">
    <source>
        <dbReference type="EMBL" id="MDE52289.1"/>
    </source>
</evidence>
<dbReference type="GO" id="GO:0003712">
    <property type="term" value="F:transcription coregulator activity"/>
    <property type="evidence" value="ECO:0007669"/>
    <property type="project" value="TreeGrafter"/>
</dbReference>
<evidence type="ECO:0000256" key="4">
    <source>
        <dbReference type="ARBA" id="ARBA00023015"/>
    </source>
</evidence>
<accession>A0A6G1SPI4</accession>
<dbReference type="GO" id="GO:0006357">
    <property type="term" value="P:regulation of transcription by RNA polymerase II"/>
    <property type="evidence" value="ECO:0007669"/>
    <property type="project" value="TreeGrafter"/>
</dbReference>
<dbReference type="InterPro" id="IPR021018">
    <property type="entry name" value="Mediator_Med29_met"/>
</dbReference>
<keyword evidence="10" id="KW-0175">Coiled coil</keyword>
<evidence type="ECO:0000256" key="9">
    <source>
        <dbReference type="ARBA" id="ARBA00031963"/>
    </source>
</evidence>
<reference evidence="11" key="1">
    <citation type="submission" date="2018-10" db="EMBL/GenBank/DDBJ databases">
        <title>Transcriptome assembly of Aceria tosichella (Wheat curl mite) Type 2.</title>
        <authorList>
            <person name="Scully E.D."/>
            <person name="Geib S.M."/>
            <person name="Palmer N.A."/>
            <person name="Gupta A.K."/>
            <person name="Sarath G."/>
            <person name="Tatineni S."/>
        </authorList>
    </citation>
    <scope>NUCLEOTIDE SEQUENCE</scope>
    <source>
        <strain evidence="11">LincolnNE</strain>
    </source>
</reference>
<sequence>MDVQKLNLNLQQLKDQLKNLISVSADLIDRNSLIDNGARCDNLPPLPRFEILLEDFLSTCSVIELNLRTMQECIILGKASSQNLPLSVSNLKCDLDNRVETIEPNSTVSYNQYISVIKYQVDTAKAIKSLLEEFVNNQTKLQHHQQQHQHQMT</sequence>
<keyword evidence="6" id="KW-0804">Transcription</keyword>
<dbReference type="EMBL" id="GGYP01007518">
    <property type="protein sequence ID" value="MDE52289.1"/>
    <property type="molecule type" value="Transcribed_RNA"/>
</dbReference>
<keyword evidence="5" id="KW-0010">Activator</keyword>
<dbReference type="GO" id="GO:0016592">
    <property type="term" value="C:mediator complex"/>
    <property type="evidence" value="ECO:0007669"/>
    <property type="project" value="InterPro"/>
</dbReference>
<dbReference type="PANTHER" id="PTHR28314:SF1">
    <property type="entry name" value="MEDIATOR OF RNA POLYMERASE II TRANSCRIPTION SUBUNIT 29"/>
    <property type="match status" value="1"/>
</dbReference>
<dbReference type="Pfam" id="PF11568">
    <property type="entry name" value="Med29"/>
    <property type="match status" value="1"/>
</dbReference>
<evidence type="ECO:0000256" key="10">
    <source>
        <dbReference type="SAM" id="Coils"/>
    </source>
</evidence>
<evidence type="ECO:0000256" key="3">
    <source>
        <dbReference type="ARBA" id="ARBA00019684"/>
    </source>
</evidence>
<protein>
    <recommendedName>
        <fullName evidence="3">Mediator of RNA polymerase II transcription subunit 29</fullName>
    </recommendedName>
    <alternativeName>
        <fullName evidence="9">Mediator complex subunit 29</fullName>
    </alternativeName>
    <alternativeName>
        <fullName evidence="8">Protein intersex</fullName>
    </alternativeName>
</protein>
<evidence type="ECO:0000256" key="6">
    <source>
        <dbReference type="ARBA" id="ARBA00023163"/>
    </source>
</evidence>
<organism evidence="11">
    <name type="scientific">Aceria tosichella</name>
    <name type="common">wheat curl mite</name>
    <dbReference type="NCBI Taxonomy" id="561515"/>
    <lineage>
        <taxon>Eukaryota</taxon>
        <taxon>Metazoa</taxon>
        <taxon>Ecdysozoa</taxon>
        <taxon>Arthropoda</taxon>
        <taxon>Chelicerata</taxon>
        <taxon>Arachnida</taxon>
        <taxon>Acari</taxon>
        <taxon>Acariformes</taxon>
        <taxon>Trombidiformes</taxon>
        <taxon>Prostigmata</taxon>
        <taxon>Eupodina</taxon>
        <taxon>Eriophyoidea</taxon>
        <taxon>Eriophyidae</taxon>
        <taxon>Eriophyinae</taxon>
        <taxon>Aceriini</taxon>
        <taxon>Aceria</taxon>
    </lineage>
</organism>
<feature type="coiled-coil region" evidence="10">
    <location>
        <begin position="3"/>
        <end position="30"/>
    </location>
</feature>
<dbReference type="PANTHER" id="PTHR28314">
    <property type="entry name" value="MEDIATOR OF RNA POLYMERASE II TRANSCRIPTION SUBUNIT 29"/>
    <property type="match status" value="1"/>
</dbReference>
<gene>
    <name evidence="11" type="primary">ix</name>
    <name evidence="11" type="ORF">g.923</name>
</gene>
<proteinExistence type="inferred from homology"/>
<evidence type="ECO:0000256" key="5">
    <source>
        <dbReference type="ARBA" id="ARBA00023159"/>
    </source>
</evidence>
<name>A0A6G1SPI4_9ACAR</name>
<evidence type="ECO:0000256" key="7">
    <source>
        <dbReference type="ARBA" id="ARBA00023242"/>
    </source>
</evidence>
<keyword evidence="4" id="KW-0805">Transcription regulation</keyword>
<evidence type="ECO:0000256" key="1">
    <source>
        <dbReference type="ARBA" id="ARBA00004123"/>
    </source>
</evidence>
<evidence type="ECO:0000256" key="8">
    <source>
        <dbReference type="ARBA" id="ARBA00030916"/>
    </source>
</evidence>
<evidence type="ECO:0000256" key="2">
    <source>
        <dbReference type="ARBA" id="ARBA00009851"/>
    </source>
</evidence>
<dbReference type="AlphaFoldDB" id="A0A6G1SPI4"/>
<comment type="similarity">
    <text evidence="2">Belongs to the Mediator complex subunit 29 family.</text>
</comment>